<feature type="compositionally biased region" description="Basic and acidic residues" evidence="2">
    <location>
        <begin position="729"/>
        <end position="738"/>
    </location>
</feature>
<dbReference type="EMBL" id="JADGIZ020000005">
    <property type="protein sequence ID" value="KAL2918809.1"/>
    <property type="molecule type" value="Genomic_DNA"/>
</dbReference>
<keyword evidence="1" id="KW-0677">Repeat</keyword>
<feature type="region of interest" description="Disordered" evidence="2">
    <location>
        <begin position="721"/>
        <end position="750"/>
    </location>
</feature>
<name>A0ABR4NH78_9FUNG</name>
<dbReference type="PANTHER" id="PTHR22895">
    <property type="entry name" value="ARMADILLO REPEAT-CONTAINING PROTEIN 6"/>
    <property type="match status" value="1"/>
</dbReference>
<feature type="region of interest" description="Disordered" evidence="2">
    <location>
        <begin position="672"/>
        <end position="708"/>
    </location>
</feature>
<evidence type="ECO:0000256" key="2">
    <source>
        <dbReference type="SAM" id="MobiDB-lite"/>
    </source>
</evidence>
<accession>A0ABR4NH78</accession>
<dbReference type="InterPro" id="IPR016024">
    <property type="entry name" value="ARM-type_fold"/>
</dbReference>
<reference evidence="3 4" key="1">
    <citation type="submission" date="2023-09" db="EMBL/GenBank/DDBJ databases">
        <title>Pangenome analysis of Batrachochytrium dendrobatidis and related Chytrids.</title>
        <authorList>
            <person name="Yacoub M.N."/>
            <person name="Stajich J.E."/>
            <person name="James T.Y."/>
        </authorList>
    </citation>
    <scope>NUCLEOTIDE SEQUENCE [LARGE SCALE GENOMIC DNA]</scope>
    <source>
        <strain evidence="3 4">JEL0888</strain>
    </source>
</reference>
<dbReference type="InterPro" id="IPR011989">
    <property type="entry name" value="ARM-like"/>
</dbReference>
<gene>
    <name evidence="3" type="ORF">HK105_201643</name>
</gene>
<keyword evidence="4" id="KW-1185">Reference proteome</keyword>
<protein>
    <submittedName>
        <fullName evidence="3">Uncharacterized protein</fullName>
    </submittedName>
</protein>
<dbReference type="PANTHER" id="PTHR22895:SF0">
    <property type="entry name" value="ARMADILLO REPEAT-CONTAINING PROTEIN 6"/>
    <property type="match status" value="1"/>
</dbReference>
<evidence type="ECO:0000313" key="3">
    <source>
        <dbReference type="EMBL" id="KAL2918809.1"/>
    </source>
</evidence>
<organism evidence="3 4">
    <name type="scientific">Polyrhizophydium stewartii</name>
    <dbReference type="NCBI Taxonomy" id="2732419"/>
    <lineage>
        <taxon>Eukaryota</taxon>
        <taxon>Fungi</taxon>
        <taxon>Fungi incertae sedis</taxon>
        <taxon>Chytridiomycota</taxon>
        <taxon>Chytridiomycota incertae sedis</taxon>
        <taxon>Chytridiomycetes</taxon>
        <taxon>Rhizophydiales</taxon>
        <taxon>Rhizophydiales incertae sedis</taxon>
        <taxon>Polyrhizophydium</taxon>
    </lineage>
</organism>
<evidence type="ECO:0000256" key="1">
    <source>
        <dbReference type="ARBA" id="ARBA00022737"/>
    </source>
</evidence>
<dbReference type="Gene3D" id="1.25.10.10">
    <property type="entry name" value="Leucine-rich Repeat Variant"/>
    <property type="match status" value="1"/>
</dbReference>
<sequence length="828" mass="90944">MIAGTFESSTGAYVGARPADEADRIEMELRRPTTSTAMPSQLEPLALTDLYSHICIALSFKSKPANWRLPNAIAGGASANITSQGANAQPSQATFGASIQALRSELMLSGGPDSVPYAPATRVFPAMQPLAGRPWISSREYLSLFIDHFVNVYNCKYAKYERVFRENLETSSLIITHILSFAWTMLTEPIPEYTSPAAVREMRAQSDLVTVVKLIRILARLEQLAARVGQKHGIRVLLKIMQAYPHCMQLQINCSASLANLASIEENRIAMLECGCIKLVLENMSKFISMPAFQAEVCAALANLSCHEANARYIVANGGCNMIIRAMRMHEYTIDLQVQGFHALASLGRHGKEILERENFADLVIRSVTRHKDEVDLVSDIDEQAIQQYQGPKCILEVMKKYPTHESLQTTALFALGSVVMKSEQHRESVLEIGGINVILGALRRGLDPPAMPGDQHDNFSLHCKNETKTGSESHTFTDDSSSGAPEPVIFSRSDFSRVQCSKSLLLQLFGSVALLNLAESPIIDRGGVHYIFEASRRVTEHSDIWFILFYANILQVYWLRRSVLVLFDVTAMSCTDKVIRAIVADERTVYMQRKGVPSLVEIAKTHVMNTLIEQHKAAEAHKAAEKAELEAIAGLVPGIARLLTKPLFHSSTAAPWTLNISGNLASLDRTPDAPIAAASGPSGSSISGDPHAPQQAPSRPPQLIHRGRGRVPLLPEDYVEPAASEPPKLNDEAEPARNAEPAGSGDFDHLRDRVSRQLLGEHLKRDLLRANKCAICSSACFDNGIRVYSIGRAKLASIKHLCSLACAKKIQAFDSQPMFKHSEMSLP</sequence>
<proteinExistence type="predicted"/>
<comment type="caution">
    <text evidence="3">The sequence shown here is derived from an EMBL/GenBank/DDBJ whole genome shotgun (WGS) entry which is preliminary data.</text>
</comment>
<evidence type="ECO:0000313" key="4">
    <source>
        <dbReference type="Proteomes" id="UP001527925"/>
    </source>
</evidence>
<dbReference type="SUPFAM" id="SSF48371">
    <property type="entry name" value="ARM repeat"/>
    <property type="match status" value="1"/>
</dbReference>
<dbReference type="Proteomes" id="UP001527925">
    <property type="component" value="Unassembled WGS sequence"/>
</dbReference>
<feature type="compositionally biased region" description="Low complexity" evidence="2">
    <location>
        <begin position="673"/>
        <end position="691"/>
    </location>
</feature>